<keyword evidence="1" id="KW-0812">Transmembrane</keyword>
<keyword evidence="1" id="KW-0472">Membrane</keyword>
<keyword evidence="1" id="KW-1133">Transmembrane helix</keyword>
<evidence type="ECO:0000256" key="1">
    <source>
        <dbReference type="SAM" id="Phobius"/>
    </source>
</evidence>
<accession>A0ABQ8XWX1</accession>
<name>A0ABQ8XWX1_9EUKA</name>
<organism evidence="2 3">
    <name type="scientific">Anaeramoeba flamelloides</name>
    <dbReference type="NCBI Taxonomy" id="1746091"/>
    <lineage>
        <taxon>Eukaryota</taxon>
        <taxon>Metamonada</taxon>
        <taxon>Anaeramoebidae</taxon>
        <taxon>Anaeramoeba</taxon>
    </lineage>
</organism>
<comment type="caution">
    <text evidence="2">The sequence shown here is derived from an EMBL/GenBank/DDBJ whole genome shotgun (WGS) entry which is preliminary data.</text>
</comment>
<protein>
    <submittedName>
        <fullName evidence="2">Uncharacterized protein</fullName>
    </submittedName>
</protein>
<dbReference type="EMBL" id="JAOAOG010000239">
    <property type="protein sequence ID" value="KAJ6237116.1"/>
    <property type="molecule type" value="Genomic_DNA"/>
</dbReference>
<reference evidence="2" key="1">
    <citation type="submission" date="2022-08" db="EMBL/GenBank/DDBJ databases">
        <title>Novel sulfate-reducing endosymbionts in the free-living metamonad Anaeramoeba.</title>
        <authorList>
            <person name="Jerlstrom-Hultqvist J."/>
            <person name="Cepicka I."/>
            <person name="Gallot-Lavallee L."/>
            <person name="Salas-Leiva D."/>
            <person name="Curtis B.A."/>
            <person name="Zahonova K."/>
            <person name="Pipaliya S."/>
            <person name="Dacks J."/>
            <person name="Roger A.J."/>
        </authorList>
    </citation>
    <scope>NUCLEOTIDE SEQUENCE</scope>
    <source>
        <strain evidence="2">Schooner1</strain>
    </source>
</reference>
<evidence type="ECO:0000313" key="2">
    <source>
        <dbReference type="EMBL" id="KAJ6237116.1"/>
    </source>
</evidence>
<sequence length="267" mass="31060">MSKTKKTQFQQKLPTIGILERTLPAFVNGFVGDIFFVYENIKTKSNFVNKICFLIENIILFFLKIYSIPIKISDQILCFLYDRLFCPLFKFTTKIILIPFLKIQPYLPNLNKIYEDATNLKRKKKESIGAIPSFDWIAEKSLLVLESLFPEIKDIRNGGYHYTRYNYGLSKIFPQWINKPLRFILVITFVAIPTELSVQCSKSGVCVEISKNISALGNWSIEFFRACFTFRGADVWRSLQEGCSSLETTIRQWTETIKEHDNSQIKN</sequence>
<keyword evidence="3" id="KW-1185">Reference proteome</keyword>
<dbReference type="Proteomes" id="UP001150062">
    <property type="component" value="Unassembled WGS sequence"/>
</dbReference>
<gene>
    <name evidence="2" type="ORF">M0813_26669</name>
</gene>
<feature type="transmembrane region" description="Helical" evidence="1">
    <location>
        <begin position="47"/>
        <end position="66"/>
    </location>
</feature>
<proteinExistence type="predicted"/>
<evidence type="ECO:0000313" key="3">
    <source>
        <dbReference type="Proteomes" id="UP001150062"/>
    </source>
</evidence>